<keyword evidence="2" id="KW-1185">Reference proteome</keyword>
<evidence type="ECO:0000313" key="2">
    <source>
        <dbReference type="Proteomes" id="UP001055811"/>
    </source>
</evidence>
<sequence>MECEGISVMETYRSYSISSEELPPLALVRMWELEASWEGANIRVPSKLIIADEDIGFEVGQGNLQKEIIFYTVEILVNETVGGDDGSVEAGKKFPNVLSHIEIKTKIWPSKQEPKKLLTGRGEMKGFQLL</sequence>
<accession>A0ACB9EYK4</accession>
<dbReference type="Proteomes" id="UP001055811">
    <property type="component" value="Linkage Group LG03"/>
</dbReference>
<proteinExistence type="predicted"/>
<gene>
    <name evidence="1" type="ORF">L2E82_13925</name>
</gene>
<dbReference type="EMBL" id="CM042011">
    <property type="protein sequence ID" value="KAI3763927.1"/>
    <property type="molecule type" value="Genomic_DNA"/>
</dbReference>
<reference evidence="1 2" key="2">
    <citation type="journal article" date="2022" name="Mol. Ecol. Resour.">
        <title>The genomes of chicory, endive, great burdock and yacon provide insights into Asteraceae paleo-polyploidization history and plant inulin production.</title>
        <authorList>
            <person name="Fan W."/>
            <person name="Wang S."/>
            <person name="Wang H."/>
            <person name="Wang A."/>
            <person name="Jiang F."/>
            <person name="Liu H."/>
            <person name="Zhao H."/>
            <person name="Xu D."/>
            <person name="Zhang Y."/>
        </authorList>
    </citation>
    <scope>NUCLEOTIDE SEQUENCE [LARGE SCALE GENOMIC DNA]</scope>
    <source>
        <strain evidence="2">cv. Punajuju</strain>
        <tissue evidence="1">Leaves</tissue>
    </source>
</reference>
<organism evidence="1 2">
    <name type="scientific">Cichorium intybus</name>
    <name type="common">Chicory</name>
    <dbReference type="NCBI Taxonomy" id="13427"/>
    <lineage>
        <taxon>Eukaryota</taxon>
        <taxon>Viridiplantae</taxon>
        <taxon>Streptophyta</taxon>
        <taxon>Embryophyta</taxon>
        <taxon>Tracheophyta</taxon>
        <taxon>Spermatophyta</taxon>
        <taxon>Magnoliopsida</taxon>
        <taxon>eudicotyledons</taxon>
        <taxon>Gunneridae</taxon>
        <taxon>Pentapetalae</taxon>
        <taxon>asterids</taxon>
        <taxon>campanulids</taxon>
        <taxon>Asterales</taxon>
        <taxon>Asteraceae</taxon>
        <taxon>Cichorioideae</taxon>
        <taxon>Cichorieae</taxon>
        <taxon>Cichoriinae</taxon>
        <taxon>Cichorium</taxon>
    </lineage>
</organism>
<evidence type="ECO:0000313" key="1">
    <source>
        <dbReference type="EMBL" id="KAI3763927.1"/>
    </source>
</evidence>
<reference evidence="2" key="1">
    <citation type="journal article" date="2022" name="Mol. Ecol. Resour.">
        <title>The genomes of chicory, endive, great burdock and yacon provide insights into Asteraceae palaeo-polyploidization history and plant inulin production.</title>
        <authorList>
            <person name="Fan W."/>
            <person name="Wang S."/>
            <person name="Wang H."/>
            <person name="Wang A."/>
            <person name="Jiang F."/>
            <person name="Liu H."/>
            <person name="Zhao H."/>
            <person name="Xu D."/>
            <person name="Zhang Y."/>
        </authorList>
    </citation>
    <scope>NUCLEOTIDE SEQUENCE [LARGE SCALE GENOMIC DNA]</scope>
    <source>
        <strain evidence="2">cv. Punajuju</strain>
    </source>
</reference>
<comment type="caution">
    <text evidence="1">The sequence shown here is derived from an EMBL/GenBank/DDBJ whole genome shotgun (WGS) entry which is preliminary data.</text>
</comment>
<name>A0ACB9EYK4_CICIN</name>
<protein>
    <submittedName>
        <fullName evidence="1">Uncharacterized protein</fullName>
    </submittedName>
</protein>